<dbReference type="KEGG" id="lvi:G7068_13390"/>
<protein>
    <submittedName>
        <fullName evidence="2">Uncharacterized protein</fullName>
    </submittedName>
</protein>
<dbReference type="EMBL" id="CP049863">
    <property type="protein sequence ID" value="QIK64077.1"/>
    <property type="molecule type" value="Genomic_DNA"/>
</dbReference>
<keyword evidence="1" id="KW-1133">Transmembrane helix</keyword>
<feature type="transmembrane region" description="Helical" evidence="1">
    <location>
        <begin position="68"/>
        <end position="89"/>
    </location>
</feature>
<feature type="transmembrane region" description="Helical" evidence="1">
    <location>
        <begin position="12"/>
        <end position="36"/>
    </location>
</feature>
<proteinExistence type="predicted"/>
<dbReference type="Proteomes" id="UP000502677">
    <property type="component" value="Chromosome"/>
</dbReference>
<accession>A0A6G7XI73</accession>
<evidence type="ECO:0000313" key="2">
    <source>
        <dbReference type="EMBL" id="QIK64077.1"/>
    </source>
</evidence>
<organism evidence="2 3">
    <name type="scientific">Leucobacter viscericola</name>
    <dbReference type="NCBI Taxonomy" id="2714935"/>
    <lineage>
        <taxon>Bacteria</taxon>
        <taxon>Bacillati</taxon>
        <taxon>Actinomycetota</taxon>
        <taxon>Actinomycetes</taxon>
        <taxon>Micrococcales</taxon>
        <taxon>Microbacteriaceae</taxon>
        <taxon>Leucobacter</taxon>
    </lineage>
</organism>
<dbReference type="RefSeq" id="WP_166292417.1">
    <property type="nucleotide sequence ID" value="NZ_CP049863.1"/>
</dbReference>
<name>A0A6G7XI73_9MICO</name>
<keyword evidence="3" id="KW-1185">Reference proteome</keyword>
<feature type="transmembrane region" description="Helical" evidence="1">
    <location>
        <begin position="42"/>
        <end position="61"/>
    </location>
</feature>
<keyword evidence="1" id="KW-0472">Membrane</keyword>
<evidence type="ECO:0000256" key="1">
    <source>
        <dbReference type="SAM" id="Phobius"/>
    </source>
</evidence>
<keyword evidence="1" id="KW-0812">Transmembrane</keyword>
<dbReference type="AlphaFoldDB" id="A0A6G7XI73"/>
<evidence type="ECO:0000313" key="3">
    <source>
        <dbReference type="Proteomes" id="UP000502677"/>
    </source>
</evidence>
<sequence>MALRAFIPTRAGTLWPIVTIEVSLGTLAAVVSAALFPTAALVALWPIVAVATSIAVVASALTTGATLVAAVVAISGVAVGPVVPLWAVVHVVSPELSLFK</sequence>
<reference evidence="2 3" key="1">
    <citation type="submission" date="2020-03" db="EMBL/GenBank/DDBJ databases">
        <title>Leucobacter sp. nov., isolated from beetles.</title>
        <authorList>
            <person name="Hyun D.-W."/>
            <person name="Bae J.-W."/>
        </authorList>
    </citation>
    <scope>NUCLEOTIDE SEQUENCE [LARGE SCALE GENOMIC DNA]</scope>
    <source>
        <strain evidence="2 3">HDW9C</strain>
    </source>
</reference>
<gene>
    <name evidence="2" type="ORF">G7068_13390</name>
</gene>